<evidence type="ECO:0000256" key="1">
    <source>
        <dbReference type="SAM" id="MobiDB-lite"/>
    </source>
</evidence>
<proteinExistence type="predicted"/>
<dbReference type="Proteomes" id="UP000324767">
    <property type="component" value="Unassembled WGS sequence"/>
</dbReference>
<evidence type="ECO:0000313" key="2">
    <source>
        <dbReference type="EMBL" id="KAA6415067.1"/>
    </source>
</evidence>
<organism evidence="2 3">
    <name type="scientific">Lasallia pustulata</name>
    <dbReference type="NCBI Taxonomy" id="136370"/>
    <lineage>
        <taxon>Eukaryota</taxon>
        <taxon>Fungi</taxon>
        <taxon>Dikarya</taxon>
        <taxon>Ascomycota</taxon>
        <taxon>Pezizomycotina</taxon>
        <taxon>Lecanoromycetes</taxon>
        <taxon>OSLEUM clade</taxon>
        <taxon>Umbilicariomycetidae</taxon>
        <taxon>Umbilicariales</taxon>
        <taxon>Umbilicariaceae</taxon>
        <taxon>Lasallia</taxon>
    </lineage>
</organism>
<feature type="region of interest" description="Disordered" evidence="1">
    <location>
        <begin position="1"/>
        <end position="26"/>
    </location>
</feature>
<sequence>MKKIIQVPRRPRSKWPELSASSQNAERNTYSAVLVHADVGRHRQTSKMRGSLSGASAWEEEAMVLQQAAALSLPNCPSTPPRMSYQGMPAYRRIAWRTEPAEPCLG</sequence>
<evidence type="ECO:0000313" key="3">
    <source>
        <dbReference type="Proteomes" id="UP000324767"/>
    </source>
</evidence>
<dbReference type="EMBL" id="VXIT01000002">
    <property type="protein sequence ID" value="KAA6415067.1"/>
    <property type="molecule type" value="Genomic_DNA"/>
</dbReference>
<dbReference type="AlphaFoldDB" id="A0A5M8Q051"/>
<feature type="compositionally biased region" description="Basic residues" evidence="1">
    <location>
        <begin position="1"/>
        <end position="13"/>
    </location>
</feature>
<accession>A0A5M8Q051</accession>
<gene>
    <name evidence="2" type="ORF">FRX48_01819</name>
</gene>
<protein>
    <submittedName>
        <fullName evidence="2">Uncharacterized protein</fullName>
    </submittedName>
</protein>
<name>A0A5M8Q051_9LECA</name>
<comment type="caution">
    <text evidence="2">The sequence shown here is derived from an EMBL/GenBank/DDBJ whole genome shotgun (WGS) entry which is preliminary data.</text>
</comment>
<reference evidence="2 3" key="1">
    <citation type="submission" date="2019-09" db="EMBL/GenBank/DDBJ databases">
        <title>The hologenome of the rock-dwelling lichen Lasallia pustulata.</title>
        <authorList>
            <person name="Greshake Tzovaras B."/>
            <person name="Segers F."/>
            <person name="Bicker A."/>
            <person name="Dal Grande F."/>
            <person name="Otte J."/>
            <person name="Hankeln T."/>
            <person name="Schmitt I."/>
            <person name="Ebersberger I."/>
        </authorList>
    </citation>
    <scope>NUCLEOTIDE SEQUENCE [LARGE SCALE GENOMIC DNA]</scope>
    <source>
        <strain evidence="2">A1-1</strain>
    </source>
</reference>